<evidence type="ECO:0000259" key="4">
    <source>
        <dbReference type="Pfam" id="PF24850"/>
    </source>
</evidence>
<dbReference type="NCBIfam" id="TIGR03998">
    <property type="entry name" value="thiol_BshC"/>
    <property type="match status" value="1"/>
</dbReference>
<dbReference type="RefSeq" id="WP_136900632.1">
    <property type="nucleotide sequence ID" value="NZ_SUME01000002.1"/>
</dbReference>
<feature type="domain" description="Bacillithiol biosynthesis BshC N-terminal Rossmann-like" evidence="3">
    <location>
        <begin position="1"/>
        <end position="374"/>
    </location>
</feature>
<dbReference type="GO" id="GO:0016874">
    <property type="term" value="F:ligase activity"/>
    <property type="evidence" value="ECO:0007669"/>
    <property type="project" value="UniProtKB-UniRule"/>
</dbReference>
<dbReference type="Pfam" id="PF10079">
    <property type="entry name" value="Rossmann-like_BshC"/>
    <property type="match status" value="1"/>
</dbReference>
<name>A0A4U0P4K9_9SPHI</name>
<feature type="domain" description="Bacillithiol biosynthesis BshC C-terminal coiled-coil" evidence="4">
    <location>
        <begin position="376"/>
        <end position="531"/>
    </location>
</feature>
<dbReference type="InterPro" id="IPR011199">
    <property type="entry name" value="Bacillithiol_biosynth_BshC"/>
</dbReference>
<dbReference type="InterPro" id="IPR055399">
    <property type="entry name" value="CC_BshC"/>
</dbReference>
<dbReference type="HAMAP" id="MF_01867">
    <property type="entry name" value="BshC"/>
    <property type="match status" value="1"/>
</dbReference>
<evidence type="ECO:0000313" key="5">
    <source>
        <dbReference type="EMBL" id="TJZ62297.1"/>
    </source>
</evidence>
<organism evidence="5 6">
    <name type="scientific">Sphingobacterium olei</name>
    <dbReference type="NCBI Taxonomy" id="2571155"/>
    <lineage>
        <taxon>Bacteria</taxon>
        <taxon>Pseudomonadati</taxon>
        <taxon>Bacteroidota</taxon>
        <taxon>Sphingobacteriia</taxon>
        <taxon>Sphingobacteriales</taxon>
        <taxon>Sphingobacteriaceae</taxon>
        <taxon>Sphingobacterium</taxon>
    </lineage>
</organism>
<dbReference type="InterPro" id="IPR055398">
    <property type="entry name" value="Rossmann-like_BshC"/>
</dbReference>
<dbReference type="Proteomes" id="UP000306808">
    <property type="component" value="Unassembled WGS sequence"/>
</dbReference>
<dbReference type="OrthoDB" id="9765151at2"/>
<protein>
    <recommendedName>
        <fullName evidence="2">Putative cysteine ligase BshC</fullName>
        <ecNumber evidence="2">6.-.-.-</ecNumber>
    </recommendedName>
</protein>
<dbReference type="EC" id="6.-.-.-" evidence="2"/>
<gene>
    <name evidence="2 5" type="primary">bshC</name>
    <name evidence="5" type="ORF">FAZ15_07265</name>
</gene>
<proteinExistence type="inferred from homology"/>
<evidence type="ECO:0000256" key="2">
    <source>
        <dbReference type="HAMAP-Rule" id="MF_01867"/>
    </source>
</evidence>
<dbReference type="Pfam" id="PF24850">
    <property type="entry name" value="CC_BshC"/>
    <property type="match status" value="1"/>
</dbReference>
<evidence type="ECO:0000256" key="1">
    <source>
        <dbReference type="ARBA" id="ARBA00022598"/>
    </source>
</evidence>
<accession>A0A4U0P4K9</accession>
<sequence>MKATYIDYKDTNSFSKTLLAYLAADEELANFYSNSPNISGFEKQIELKSSFTFESRTILVDQIKRQYGSVLADSPQVAANIELLTDQNTFTVTTGHQLNIFSGPLYFIFKIVTAIRLASDLKKNFPDKEFVPVYWMATEDHDFEEINNTRVYGKKIVWDVPRVSGTGRMDTGSMEQVVRQYCSMLGLSENSTKLTAIVEDAYRKDRSLADATRVFANSLFKEYGLVIVDADKPELKKLFAHIIEEDILHEKSFHAITETSRMLEEKGFHAQVHARECNFFYLTDGFRERIVKNPDGRFEVLHQDIYFTEAEIRAEIQSHPERFSPNVVMRPLYEEVILPNLAYIGGGAEIVYWLQLKANFDQFGVPFPILIPRNSAMITDDNVAGKIFRLDLTFKSIFKPTLILQNDYVKRHTAHRLNLRDEWMEINAIFGKIKLRTHKIDPSLGPSAEAVKARLKKAMNNLEKKLLKADKRNHDEALIHIERVKEQLFPGGGLQERTENFATLYIKYGDDLVKELVKHFNPLDFKFTILY</sequence>
<dbReference type="PIRSF" id="PIRSF012535">
    <property type="entry name" value="UCP012535"/>
    <property type="match status" value="1"/>
</dbReference>
<dbReference type="EMBL" id="SUME01000002">
    <property type="protein sequence ID" value="TJZ62297.1"/>
    <property type="molecule type" value="Genomic_DNA"/>
</dbReference>
<dbReference type="AlphaFoldDB" id="A0A4U0P4K9"/>
<evidence type="ECO:0000313" key="6">
    <source>
        <dbReference type="Proteomes" id="UP000306808"/>
    </source>
</evidence>
<comment type="caution">
    <text evidence="5">The sequence shown here is derived from an EMBL/GenBank/DDBJ whole genome shotgun (WGS) entry which is preliminary data.</text>
</comment>
<evidence type="ECO:0000259" key="3">
    <source>
        <dbReference type="Pfam" id="PF10079"/>
    </source>
</evidence>
<reference evidence="5 6" key="1">
    <citation type="submission" date="2019-04" db="EMBL/GenBank/DDBJ databases">
        <title>Sphingobacterium olei sp. nov., isolated from oil-contaminated soil.</title>
        <authorList>
            <person name="Liu B."/>
        </authorList>
    </citation>
    <scope>NUCLEOTIDE SEQUENCE [LARGE SCALE GENOMIC DNA]</scope>
    <source>
        <strain evidence="5 6">HAL-9</strain>
    </source>
</reference>
<keyword evidence="1 2" id="KW-0436">Ligase</keyword>
<comment type="similarity">
    <text evidence="2">Belongs to the BshC family.</text>
</comment>
<keyword evidence="6" id="KW-1185">Reference proteome</keyword>